<gene>
    <name evidence="3" type="ORF">HT99x_003425</name>
    <name evidence="2" type="ORF">HT99x_01034</name>
</gene>
<reference evidence="3" key="2">
    <citation type="journal article" date="2016" name="Genome Announc.">
        <title>Draft Genome Sequences of Two Novel Amoeba-Resistant Intranuclear Bacteria, 'Candidatus Berkiella cookevillensis' and 'Candidatus Berkiella aquae'.</title>
        <authorList>
            <person name="Mehari Y.T."/>
            <person name="Arivett B.A."/>
            <person name="Farone A.L."/>
            <person name="Gunderson J.H."/>
            <person name="Farone M.B."/>
        </authorList>
    </citation>
    <scope>NUCLEOTIDE SEQUENCE</scope>
    <source>
        <strain evidence="3">HT99</strain>
    </source>
</reference>
<keyword evidence="4" id="KW-1185">Reference proteome</keyword>
<dbReference type="Proteomes" id="UP000051497">
    <property type="component" value="Unassembled WGS sequence"/>
</dbReference>
<evidence type="ECO:0000313" key="4">
    <source>
        <dbReference type="Proteomes" id="UP000051497"/>
    </source>
</evidence>
<name>A0A0Q9YYR3_9GAMM</name>
<evidence type="ECO:0000313" key="2">
    <source>
        <dbReference type="EMBL" id="KRG21841.1"/>
    </source>
</evidence>
<dbReference type="EMBL" id="LKAJ01000003">
    <property type="protein sequence ID" value="KRG21841.1"/>
    <property type="molecule type" value="Genomic_DNA"/>
</dbReference>
<sequence>MTHDADESAQQATLNQGTMAGEVASGVAVGVGTVFISEAFKGLRWLYNYVTSSPSEEERLRALAQAQDMAELDGPNVAAETTPPRLK</sequence>
<dbReference type="AlphaFoldDB" id="A0A0Q9YYR3"/>
<reference evidence="2" key="1">
    <citation type="submission" date="2015-09" db="EMBL/GenBank/DDBJ databases">
        <title>Draft Genome Sequences of Two Novel Amoeba-resistant Intranuclear Bacteria, Candidatus Berkiella cookevillensis and Candidatus Berkiella aquae.</title>
        <authorList>
            <person name="Mehari Y.T."/>
            <person name="Arivett B.A."/>
            <person name="Farone A.L."/>
            <person name="Gunderson J.H."/>
            <person name="Farone M.B."/>
        </authorList>
    </citation>
    <scope>NUCLEOTIDE SEQUENCE [LARGE SCALE GENOMIC DNA]</scope>
    <source>
        <strain evidence="2">HT99</strain>
    </source>
</reference>
<reference evidence="3" key="3">
    <citation type="submission" date="2021-06" db="EMBL/GenBank/DDBJ databases">
        <title>Genomic Description and Analysis of Intracellular Bacteria, Candidatus Berkiella cookevillensis and Candidatus Berkiella aquae.</title>
        <authorList>
            <person name="Kidane D.T."/>
            <person name="Mehari Y.T."/>
            <person name="Rice F.C."/>
            <person name="Arivett B.A."/>
            <person name="Farone A.L."/>
            <person name="Berk S.G."/>
            <person name="Farone M.B."/>
        </authorList>
    </citation>
    <scope>NUCLEOTIDE SEQUENCE</scope>
    <source>
        <strain evidence="3">HT99</strain>
    </source>
</reference>
<protein>
    <submittedName>
        <fullName evidence="2">Uncharacterized protein</fullName>
    </submittedName>
</protein>
<organism evidence="2">
    <name type="scientific">Candidatus Berkiella aquae</name>
    <dbReference type="NCBI Taxonomy" id="295108"/>
    <lineage>
        <taxon>Bacteria</taxon>
        <taxon>Pseudomonadati</taxon>
        <taxon>Pseudomonadota</taxon>
        <taxon>Gammaproteobacteria</taxon>
        <taxon>Candidatus Berkiellales</taxon>
        <taxon>Candidatus Berkiellaceae</taxon>
        <taxon>Candidatus Berkiella</taxon>
    </lineage>
</organism>
<feature type="region of interest" description="Disordered" evidence="1">
    <location>
        <begin position="67"/>
        <end position="87"/>
    </location>
</feature>
<accession>A0A0Q9YYR3</accession>
<comment type="caution">
    <text evidence="2">The sequence shown here is derived from an EMBL/GenBank/DDBJ whole genome shotgun (WGS) entry which is preliminary data.</text>
</comment>
<evidence type="ECO:0000313" key="3">
    <source>
        <dbReference type="EMBL" id="MCS5710468.1"/>
    </source>
</evidence>
<dbReference type="EMBL" id="LKAJ02000001">
    <property type="protein sequence ID" value="MCS5710468.1"/>
    <property type="molecule type" value="Genomic_DNA"/>
</dbReference>
<dbReference type="RefSeq" id="WP_075065665.1">
    <property type="nucleotide sequence ID" value="NZ_LKAJ02000001.1"/>
</dbReference>
<proteinExistence type="predicted"/>
<evidence type="ECO:0000256" key="1">
    <source>
        <dbReference type="SAM" id="MobiDB-lite"/>
    </source>
</evidence>